<dbReference type="Proteomes" id="UP001299970">
    <property type="component" value="Unassembled WGS sequence"/>
</dbReference>
<feature type="transmembrane region" description="Helical" evidence="6">
    <location>
        <begin position="82"/>
        <end position="105"/>
    </location>
</feature>
<feature type="transmembrane region" description="Helical" evidence="6">
    <location>
        <begin position="202"/>
        <end position="223"/>
    </location>
</feature>
<evidence type="ECO:0000259" key="7">
    <source>
        <dbReference type="PROSITE" id="PS50850"/>
    </source>
</evidence>
<dbReference type="PRINTS" id="PR01036">
    <property type="entry name" value="TCRTETB"/>
</dbReference>
<dbReference type="PANTHER" id="PTHR42718:SF9">
    <property type="entry name" value="MAJOR FACILITATOR SUPERFAMILY MULTIDRUG TRANSPORTER MFSC"/>
    <property type="match status" value="1"/>
</dbReference>
<dbReference type="SUPFAM" id="SSF103473">
    <property type="entry name" value="MFS general substrate transporter"/>
    <property type="match status" value="1"/>
</dbReference>
<evidence type="ECO:0000256" key="5">
    <source>
        <dbReference type="ARBA" id="ARBA00023136"/>
    </source>
</evidence>
<feature type="transmembrane region" description="Helical" evidence="6">
    <location>
        <begin position="359"/>
        <end position="382"/>
    </location>
</feature>
<sequence>MTTRAVLPPQRTSWAPVAALGLAMLMVTSEMTIPAVTLPGMGAELGVSAAATAWVLLAYALPSAAVSVPAGRWADGADVRAVFALAMIGLGLASVLVALAPTFGLVVVGRLVQGIAGALVVAAYMPIISGSVRQEQRGQAIGFVITIMTIGATVGMPLGGLVADVFTWREVFLMKIPLILIVLWIGLRSIPRTPDRGLPRPGVALVREALLLGGAVAALLLALDEVDGQPLVAAALGVVAVALGVWWTRLTASRPVIALVRGRLFAGTLLALFTTTFTGGLIAFLLPYFVADVLGDGPDVTGVALLFVVGAMAPVSPLAGLLSDRYGTRAVAIVGSAVTVLAMLSMLTLDAGSGLADLAWRLVLLGVGSGLFNPAINTALLVGTPAGSEGVAGGVGMTVRTIAMTVAPAVTALAWTMAGGGAAGFRAGVVVVTAAVGLGLLVLLVPAAARPAAEGAR</sequence>
<feature type="transmembrane region" description="Helical" evidence="6">
    <location>
        <begin position="330"/>
        <end position="347"/>
    </location>
</feature>
<feature type="transmembrane region" description="Helical" evidence="6">
    <location>
        <begin position="111"/>
        <end position="128"/>
    </location>
</feature>
<feature type="transmembrane region" description="Helical" evidence="6">
    <location>
        <begin position="171"/>
        <end position="190"/>
    </location>
</feature>
<dbReference type="CDD" id="cd17321">
    <property type="entry name" value="MFS_MMR_MDR_like"/>
    <property type="match status" value="1"/>
</dbReference>
<accession>A0ABS9TKN9</accession>
<dbReference type="Gene3D" id="1.20.1250.20">
    <property type="entry name" value="MFS general substrate transporter like domains"/>
    <property type="match status" value="2"/>
</dbReference>
<reference evidence="8 9" key="1">
    <citation type="submission" date="2022-03" db="EMBL/GenBank/DDBJ databases">
        <title>Pseudonocardia alaer sp. nov., a novel actinomycete isolated from reed forest soil.</title>
        <authorList>
            <person name="Wang L."/>
        </authorList>
    </citation>
    <scope>NUCLEOTIDE SEQUENCE [LARGE SCALE GENOMIC DNA]</scope>
    <source>
        <strain evidence="8 9">Y-16303</strain>
    </source>
</reference>
<dbReference type="InterPro" id="IPR011701">
    <property type="entry name" value="MFS"/>
</dbReference>
<evidence type="ECO:0000256" key="1">
    <source>
        <dbReference type="ARBA" id="ARBA00004651"/>
    </source>
</evidence>
<keyword evidence="3 6" id="KW-0812">Transmembrane</keyword>
<feature type="transmembrane region" description="Helical" evidence="6">
    <location>
        <begin position="394"/>
        <end position="415"/>
    </location>
</feature>
<dbReference type="RefSeq" id="WP_241039740.1">
    <property type="nucleotide sequence ID" value="NZ_BAAAJF010000040.1"/>
</dbReference>
<feature type="transmembrane region" description="Helical" evidence="6">
    <location>
        <begin position="229"/>
        <end position="248"/>
    </location>
</feature>
<name>A0ABS9TKN9_9PSEU</name>
<evidence type="ECO:0000256" key="2">
    <source>
        <dbReference type="ARBA" id="ARBA00022448"/>
    </source>
</evidence>
<evidence type="ECO:0000313" key="8">
    <source>
        <dbReference type="EMBL" id="MCH6169106.1"/>
    </source>
</evidence>
<dbReference type="InterPro" id="IPR036259">
    <property type="entry name" value="MFS_trans_sf"/>
</dbReference>
<feature type="domain" description="Major facilitator superfamily (MFS) profile" evidence="7">
    <location>
        <begin position="16"/>
        <end position="449"/>
    </location>
</feature>
<evidence type="ECO:0000313" key="9">
    <source>
        <dbReference type="Proteomes" id="UP001299970"/>
    </source>
</evidence>
<dbReference type="Pfam" id="PF07690">
    <property type="entry name" value="MFS_1"/>
    <property type="match status" value="1"/>
</dbReference>
<dbReference type="InterPro" id="IPR020846">
    <property type="entry name" value="MFS_dom"/>
</dbReference>
<proteinExistence type="predicted"/>
<keyword evidence="2" id="KW-0813">Transport</keyword>
<feature type="transmembrane region" description="Helical" evidence="6">
    <location>
        <begin position="302"/>
        <end position="323"/>
    </location>
</feature>
<comment type="caution">
    <text evidence="8">The sequence shown here is derived from an EMBL/GenBank/DDBJ whole genome shotgun (WGS) entry which is preliminary data.</text>
</comment>
<dbReference type="PANTHER" id="PTHR42718">
    <property type="entry name" value="MAJOR FACILITATOR SUPERFAMILY MULTIDRUG TRANSPORTER MFSC"/>
    <property type="match status" value="1"/>
</dbReference>
<comment type="subcellular location">
    <subcellularLocation>
        <location evidence="1">Cell membrane</location>
        <topology evidence="1">Multi-pass membrane protein</topology>
    </subcellularLocation>
</comment>
<gene>
    <name evidence="8" type="ORF">MMF94_25710</name>
</gene>
<keyword evidence="9" id="KW-1185">Reference proteome</keyword>
<organism evidence="8 9">
    <name type="scientific">Pseudonocardia alaniniphila</name>
    <dbReference type="NCBI Taxonomy" id="75291"/>
    <lineage>
        <taxon>Bacteria</taxon>
        <taxon>Bacillati</taxon>
        <taxon>Actinomycetota</taxon>
        <taxon>Actinomycetes</taxon>
        <taxon>Pseudonocardiales</taxon>
        <taxon>Pseudonocardiaceae</taxon>
        <taxon>Pseudonocardia</taxon>
    </lineage>
</organism>
<evidence type="ECO:0000256" key="4">
    <source>
        <dbReference type="ARBA" id="ARBA00022989"/>
    </source>
</evidence>
<feature type="transmembrane region" description="Helical" evidence="6">
    <location>
        <begin position="427"/>
        <end position="449"/>
    </location>
</feature>
<feature type="transmembrane region" description="Helical" evidence="6">
    <location>
        <begin position="45"/>
        <end position="70"/>
    </location>
</feature>
<evidence type="ECO:0000256" key="3">
    <source>
        <dbReference type="ARBA" id="ARBA00022692"/>
    </source>
</evidence>
<protein>
    <submittedName>
        <fullName evidence="8">MFS transporter</fullName>
    </submittedName>
</protein>
<feature type="transmembrane region" description="Helical" evidence="6">
    <location>
        <begin position="140"/>
        <end position="159"/>
    </location>
</feature>
<keyword evidence="5 6" id="KW-0472">Membrane</keyword>
<dbReference type="PROSITE" id="PS50850">
    <property type="entry name" value="MFS"/>
    <property type="match status" value="1"/>
</dbReference>
<feature type="transmembrane region" description="Helical" evidence="6">
    <location>
        <begin position="269"/>
        <end position="290"/>
    </location>
</feature>
<keyword evidence="4 6" id="KW-1133">Transmembrane helix</keyword>
<feature type="transmembrane region" description="Helical" evidence="6">
    <location>
        <begin position="12"/>
        <end position="33"/>
    </location>
</feature>
<evidence type="ECO:0000256" key="6">
    <source>
        <dbReference type="SAM" id="Phobius"/>
    </source>
</evidence>
<dbReference type="EMBL" id="JAKXMK010000023">
    <property type="protein sequence ID" value="MCH6169106.1"/>
    <property type="molecule type" value="Genomic_DNA"/>
</dbReference>